<evidence type="ECO:0000256" key="5">
    <source>
        <dbReference type="ARBA" id="ARBA00013376"/>
    </source>
</evidence>
<dbReference type="GO" id="GO:0009088">
    <property type="term" value="P:threonine biosynthetic process"/>
    <property type="evidence" value="ECO:0007669"/>
    <property type="project" value="UniProtKB-UniPathway"/>
</dbReference>
<dbReference type="Gene3D" id="3.40.50.720">
    <property type="entry name" value="NAD(P)-binding Rossmann-like Domain"/>
    <property type="match status" value="1"/>
</dbReference>
<evidence type="ECO:0000256" key="14">
    <source>
        <dbReference type="RuleBase" id="RU000579"/>
    </source>
</evidence>
<dbReference type="PIRSF" id="PIRSF036497">
    <property type="entry name" value="HDH_short"/>
    <property type="match status" value="1"/>
</dbReference>
<feature type="binding site" evidence="13">
    <location>
        <position position="126"/>
    </location>
    <ligand>
        <name>NADPH</name>
        <dbReference type="ChEBI" id="CHEBI:57783"/>
    </ligand>
</feature>
<evidence type="ECO:0000256" key="13">
    <source>
        <dbReference type="PIRSR" id="PIRSR036497-2"/>
    </source>
</evidence>
<evidence type="ECO:0000259" key="17">
    <source>
        <dbReference type="Pfam" id="PF03447"/>
    </source>
</evidence>
<dbReference type="GO" id="GO:0004412">
    <property type="term" value="F:homoserine dehydrogenase activity"/>
    <property type="evidence" value="ECO:0007669"/>
    <property type="project" value="UniProtKB-EC"/>
</dbReference>
<feature type="binding site" evidence="13">
    <location>
        <position position="210"/>
    </location>
    <ligand>
        <name>L-homoserine</name>
        <dbReference type="ChEBI" id="CHEBI:57476"/>
    </ligand>
</feature>
<dbReference type="RefSeq" id="WP_141608214.1">
    <property type="nucleotide sequence ID" value="NZ_VIGC02000001.1"/>
</dbReference>
<evidence type="ECO:0000256" key="6">
    <source>
        <dbReference type="ARBA" id="ARBA00022605"/>
    </source>
</evidence>
<dbReference type="InParanoid" id="A0A540VML4"/>
<evidence type="ECO:0000256" key="9">
    <source>
        <dbReference type="ARBA" id="ARBA00023053"/>
    </source>
</evidence>
<evidence type="ECO:0000313" key="19">
    <source>
        <dbReference type="Proteomes" id="UP000317371"/>
    </source>
</evidence>
<evidence type="ECO:0000256" key="15">
    <source>
        <dbReference type="RuleBase" id="RU004171"/>
    </source>
</evidence>
<evidence type="ECO:0000256" key="10">
    <source>
        <dbReference type="ARBA" id="ARBA00023167"/>
    </source>
</evidence>
<comment type="pathway">
    <text evidence="2 14">Amino-acid biosynthesis; L-methionine biosynthesis via de novo pathway; L-homoserine from L-aspartate: step 3/3.</text>
</comment>
<comment type="similarity">
    <text evidence="3 15">Belongs to the homoserine dehydrogenase family.</text>
</comment>
<dbReference type="InterPro" id="IPR005106">
    <property type="entry name" value="Asp/hSer_DH_NAD-bd"/>
</dbReference>
<dbReference type="OrthoDB" id="9808167at2"/>
<dbReference type="PANTHER" id="PTHR43331">
    <property type="entry name" value="HOMOSERINE DEHYDROGENASE"/>
    <property type="match status" value="1"/>
</dbReference>
<evidence type="ECO:0000259" key="16">
    <source>
        <dbReference type="Pfam" id="PF00742"/>
    </source>
</evidence>
<keyword evidence="10 14" id="KW-0486">Methionine biosynthesis</keyword>
<dbReference type="Gene3D" id="3.30.360.10">
    <property type="entry name" value="Dihydrodipicolinate Reductase, domain 2"/>
    <property type="match status" value="1"/>
</dbReference>
<reference evidence="18 19" key="1">
    <citation type="submission" date="2019-06" db="EMBL/GenBank/DDBJ databases">
        <title>Genome sequence of Litorilinea aerophila BAA-2444.</title>
        <authorList>
            <person name="Maclea K.S."/>
            <person name="Maurais E.G."/>
            <person name="Iannazzi L.C."/>
        </authorList>
    </citation>
    <scope>NUCLEOTIDE SEQUENCE [LARGE SCALE GENOMIC DNA]</scope>
    <source>
        <strain evidence="18 19">ATCC BAA-2444</strain>
    </source>
</reference>
<evidence type="ECO:0000256" key="7">
    <source>
        <dbReference type="ARBA" id="ARBA00022697"/>
    </source>
</evidence>
<proteinExistence type="inferred from homology"/>
<dbReference type="Pfam" id="PF03447">
    <property type="entry name" value="NAD_binding_3"/>
    <property type="match status" value="1"/>
</dbReference>
<evidence type="ECO:0000256" key="11">
    <source>
        <dbReference type="ARBA" id="ARBA00048841"/>
    </source>
</evidence>
<sequence>MHVDLGLIGLGHVGQQVLRILETRGDRLQRRYGVHLRVVCVADSSGVAVNPAGYDPAEVRHWKEAGGQVAGLTGFRPGQRPAQALVEGPCQMVLEATPVNLQDGEPGLGVVRSALAQGIHVVLANKGPLVLAYQELHRLAAAHGAGLAFSATVCGGLPVINTGQRDLIGAEILALRGIFNSTSNFILSEMAAGRAFDEALAEAQRRGIAEADPSLDVEGWDTANKLVILANSVLGIPATLQEISVTGITGITTQDLEQSQRRDRTIKLVAQAIREETGYRLSVMPMELDQDEFLAQCQSWEMGIEIQTDLYGTLYQKIWEQDPLPTAAAMIRDAVHLSQQFISRA</sequence>
<gene>
    <name evidence="18" type="ORF">FKZ61_01075</name>
</gene>
<dbReference type="GO" id="GO:0050661">
    <property type="term" value="F:NADP binding"/>
    <property type="evidence" value="ECO:0007669"/>
    <property type="project" value="InterPro"/>
</dbReference>
<dbReference type="FunFam" id="3.30.360.10:FF:000005">
    <property type="entry name" value="Homoserine dehydrogenase"/>
    <property type="match status" value="1"/>
</dbReference>
<feature type="domain" description="Aspartate/homoserine dehydrogenase NAD-binding" evidence="17">
    <location>
        <begin position="9"/>
        <end position="148"/>
    </location>
</feature>
<dbReference type="GO" id="GO:0009086">
    <property type="term" value="P:methionine biosynthetic process"/>
    <property type="evidence" value="ECO:0007669"/>
    <property type="project" value="UniProtKB-KW"/>
</dbReference>
<evidence type="ECO:0000256" key="12">
    <source>
        <dbReference type="PIRSR" id="PIRSR036497-1"/>
    </source>
</evidence>
<comment type="pathway">
    <text evidence="1 14">Amino-acid biosynthesis; L-threonine biosynthesis; L-threonine from L-aspartate: step 3/5.</text>
</comment>
<dbReference type="Proteomes" id="UP000317371">
    <property type="component" value="Unassembled WGS sequence"/>
</dbReference>
<keyword evidence="19" id="KW-1185">Reference proteome</keyword>
<evidence type="ECO:0000256" key="4">
    <source>
        <dbReference type="ARBA" id="ARBA00013213"/>
    </source>
</evidence>
<keyword evidence="7 14" id="KW-0791">Threonine biosynthesis</keyword>
<dbReference type="EC" id="1.1.1.3" evidence="4 14"/>
<name>A0A540VML4_9CHLR</name>
<dbReference type="AlphaFoldDB" id="A0A540VML4"/>
<dbReference type="UniPathway" id="UPA00051">
    <property type="reaction ID" value="UER00465"/>
</dbReference>
<feature type="binding site" evidence="13">
    <location>
        <begin position="9"/>
        <end position="14"/>
    </location>
    <ligand>
        <name>NADP(+)</name>
        <dbReference type="ChEBI" id="CHEBI:58349"/>
    </ligand>
</feature>
<organism evidence="18 19">
    <name type="scientific">Litorilinea aerophila</name>
    <dbReference type="NCBI Taxonomy" id="1204385"/>
    <lineage>
        <taxon>Bacteria</taxon>
        <taxon>Bacillati</taxon>
        <taxon>Chloroflexota</taxon>
        <taxon>Caldilineae</taxon>
        <taxon>Caldilineales</taxon>
        <taxon>Caldilineaceae</taxon>
        <taxon>Litorilinea</taxon>
    </lineage>
</organism>
<evidence type="ECO:0000313" key="18">
    <source>
        <dbReference type="EMBL" id="TQE98001.1"/>
    </source>
</evidence>
<comment type="catalytic activity">
    <reaction evidence="11">
        <text>L-homoserine + NADP(+) = L-aspartate 4-semialdehyde + NADPH + H(+)</text>
        <dbReference type="Rhea" id="RHEA:15761"/>
        <dbReference type="ChEBI" id="CHEBI:15378"/>
        <dbReference type="ChEBI" id="CHEBI:57476"/>
        <dbReference type="ChEBI" id="CHEBI:57783"/>
        <dbReference type="ChEBI" id="CHEBI:58349"/>
        <dbReference type="ChEBI" id="CHEBI:537519"/>
        <dbReference type="EC" id="1.1.1.3"/>
    </reaction>
    <physiologicalReaction direction="right-to-left" evidence="11">
        <dbReference type="Rhea" id="RHEA:15763"/>
    </physiologicalReaction>
</comment>
<keyword evidence="8 14" id="KW-0560">Oxidoreductase</keyword>
<dbReference type="InterPro" id="IPR036291">
    <property type="entry name" value="NAD(P)-bd_dom_sf"/>
</dbReference>
<dbReference type="UniPathway" id="UPA00050">
    <property type="reaction ID" value="UER00063"/>
</dbReference>
<dbReference type="SUPFAM" id="SSF51735">
    <property type="entry name" value="NAD(P)-binding Rossmann-fold domains"/>
    <property type="match status" value="1"/>
</dbReference>
<accession>A0A540VML4</accession>
<feature type="domain" description="Homoserine dehydrogenase catalytic" evidence="16">
    <location>
        <begin position="158"/>
        <end position="334"/>
    </location>
</feature>
<feature type="active site" description="Proton donor" evidence="12">
    <location>
        <position position="225"/>
    </location>
</feature>
<dbReference type="PANTHER" id="PTHR43331:SF1">
    <property type="entry name" value="HOMOSERINE DEHYDROGENASE"/>
    <property type="match status" value="1"/>
</dbReference>
<evidence type="ECO:0000256" key="2">
    <source>
        <dbReference type="ARBA" id="ARBA00005062"/>
    </source>
</evidence>
<evidence type="ECO:0000256" key="3">
    <source>
        <dbReference type="ARBA" id="ARBA00006753"/>
    </source>
</evidence>
<dbReference type="FunCoup" id="A0A540VML4">
    <property type="interactions" value="438"/>
</dbReference>
<dbReference type="InterPro" id="IPR001342">
    <property type="entry name" value="HDH_cat"/>
</dbReference>
<dbReference type="InterPro" id="IPR019811">
    <property type="entry name" value="HDH_CS"/>
</dbReference>
<dbReference type="PROSITE" id="PS01042">
    <property type="entry name" value="HOMOSER_DHGENASE"/>
    <property type="match status" value="1"/>
</dbReference>
<keyword evidence="9" id="KW-0915">Sodium</keyword>
<keyword evidence="13 14" id="KW-0521">NADP</keyword>
<comment type="caution">
    <text evidence="18">The sequence shown here is derived from an EMBL/GenBank/DDBJ whole genome shotgun (WGS) entry which is preliminary data.</text>
</comment>
<evidence type="ECO:0000256" key="1">
    <source>
        <dbReference type="ARBA" id="ARBA00005056"/>
    </source>
</evidence>
<keyword evidence="6 14" id="KW-0028">Amino-acid biosynthesis</keyword>
<evidence type="ECO:0000256" key="8">
    <source>
        <dbReference type="ARBA" id="ARBA00023002"/>
    </source>
</evidence>
<dbReference type="InterPro" id="IPR022697">
    <property type="entry name" value="HDH_short"/>
</dbReference>
<dbReference type="SUPFAM" id="SSF55347">
    <property type="entry name" value="Glyceraldehyde-3-phosphate dehydrogenase-like, C-terminal domain"/>
    <property type="match status" value="1"/>
</dbReference>
<dbReference type="EMBL" id="VIGC01000001">
    <property type="protein sequence ID" value="TQE98001.1"/>
    <property type="molecule type" value="Genomic_DNA"/>
</dbReference>
<protein>
    <recommendedName>
        <fullName evidence="5 14">Homoserine dehydrogenase</fullName>
        <ecNumber evidence="4 14">1.1.1.3</ecNumber>
    </recommendedName>
</protein>
<dbReference type="Pfam" id="PF00742">
    <property type="entry name" value="Homoserine_dh"/>
    <property type="match status" value="1"/>
</dbReference>